<keyword evidence="4 11" id="KW-0831">Ubiquinone biosynthesis</keyword>
<dbReference type="EC" id="1.14.15.46" evidence="11"/>
<evidence type="ECO:0000259" key="12">
    <source>
        <dbReference type="Pfam" id="PF01494"/>
    </source>
</evidence>
<keyword evidence="6 11" id="KW-0274">FAD</keyword>
<comment type="catalytic activity">
    <reaction evidence="11">
        <text>a 4-hydroxy-3-(all-trans-polyprenyl)benzoate + 2 reduced [2Fe-2S]-[ferredoxin] + O2 + 2 H(+) = a 3,4-dihydroxy-5-(all-trans-polyprenyl)benzoate + 2 oxidized [2Fe-2S]-[ferredoxin] + H2O</text>
        <dbReference type="Rhea" id="RHEA:81195"/>
        <dbReference type="Rhea" id="RHEA-COMP:9514"/>
        <dbReference type="Rhea" id="RHEA-COMP:10000"/>
        <dbReference type="Rhea" id="RHEA-COMP:10001"/>
        <dbReference type="Rhea" id="RHEA-COMP:10930"/>
        <dbReference type="ChEBI" id="CHEBI:15377"/>
        <dbReference type="ChEBI" id="CHEBI:15378"/>
        <dbReference type="ChEBI" id="CHEBI:15379"/>
        <dbReference type="ChEBI" id="CHEBI:33737"/>
        <dbReference type="ChEBI" id="CHEBI:33738"/>
        <dbReference type="ChEBI" id="CHEBI:64694"/>
        <dbReference type="ChEBI" id="CHEBI:78396"/>
        <dbReference type="EC" id="1.14.15.45"/>
    </reaction>
</comment>
<dbReference type="InterPro" id="IPR000689">
    <property type="entry name" value="UbQ_mOase_COQ6"/>
</dbReference>
<dbReference type="NCBIfam" id="TIGR01988">
    <property type="entry name" value="Ubi-OHases"/>
    <property type="match status" value="1"/>
</dbReference>
<dbReference type="PANTHER" id="PTHR43876">
    <property type="entry name" value="UBIQUINONE BIOSYNTHESIS MONOOXYGENASE COQ6, MITOCHONDRIAL"/>
    <property type="match status" value="1"/>
</dbReference>
<evidence type="ECO:0000313" key="13">
    <source>
        <dbReference type="EMBL" id="KAF5103360.1"/>
    </source>
</evidence>
<comment type="similarity">
    <text evidence="2 11">Belongs to the UbiH/COQ6 family.</text>
</comment>
<keyword evidence="7 11" id="KW-0560">Oxidoreductase</keyword>
<evidence type="ECO:0000256" key="9">
    <source>
        <dbReference type="ARBA" id="ARBA00023128"/>
    </source>
</evidence>
<accession>A0A9P5G977</accession>
<organism evidence="13 14">
    <name type="scientific">Geotrichum candidum</name>
    <name type="common">Oospora lactis</name>
    <name type="synonym">Dipodascus geotrichum</name>
    <dbReference type="NCBI Taxonomy" id="1173061"/>
    <lineage>
        <taxon>Eukaryota</taxon>
        <taxon>Fungi</taxon>
        <taxon>Dikarya</taxon>
        <taxon>Ascomycota</taxon>
        <taxon>Saccharomycotina</taxon>
        <taxon>Dipodascomycetes</taxon>
        <taxon>Dipodascales</taxon>
        <taxon>Dipodascaceae</taxon>
        <taxon>Geotrichum</taxon>
    </lineage>
</organism>
<keyword evidence="8 11" id="KW-0503">Monooxygenase</keyword>
<dbReference type="GO" id="GO:0106364">
    <property type="term" value="F:4-hydroxy-3-all-trans-polyprenylbenzoate oxygenase activity"/>
    <property type="evidence" value="ECO:0007669"/>
    <property type="project" value="UniProtKB-EC"/>
</dbReference>
<protein>
    <recommendedName>
        <fullName evidence="11">Ubiquinone biosynthesis monooxygenase COQ6, mitochondrial</fullName>
        <ecNumber evidence="11">1.14.15.45</ecNumber>
    </recommendedName>
    <alternativeName>
        <fullName evidence="11">2-methoxy-6-polyprenolphenol 4-hydroxylase</fullName>
        <ecNumber evidence="11">1.14.15.46</ecNumber>
    </alternativeName>
</protein>
<dbReference type="Proteomes" id="UP000750522">
    <property type="component" value="Unassembled WGS sequence"/>
</dbReference>
<dbReference type="InterPro" id="IPR018168">
    <property type="entry name" value="Ubi_Hdrlase_CS"/>
</dbReference>
<comment type="pathway">
    <text evidence="11">Cofactor biosynthesis; ubiquinone biosynthesis.</text>
</comment>
<keyword evidence="9 11" id="KW-0496">Mitochondrion</keyword>
<reference evidence="13" key="1">
    <citation type="journal article" date="2020" name="Front. Microbiol.">
        <title>Phenotypic and Genetic Characterization of the Cheese Ripening Yeast Geotrichum candidum.</title>
        <authorList>
            <person name="Perkins V."/>
            <person name="Vignola S."/>
            <person name="Lessard M.H."/>
            <person name="Plante P.L."/>
            <person name="Corbeil J."/>
            <person name="Dugat-Bony E."/>
            <person name="Frenette M."/>
            <person name="Labrie S."/>
        </authorList>
    </citation>
    <scope>NUCLEOTIDE SEQUENCE</scope>
    <source>
        <strain evidence="13">LMA-70</strain>
    </source>
</reference>
<comment type="cofactor">
    <cofactor evidence="1 11">
        <name>FAD</name>
        <dbReference type="ChEBI" id="CHEBI:57692"/>
    </cofactor>
</comment>
<dbReference type="InterPro" id="IPR051205">
    <property type="entry name" value="UbiH/COQ6_monooxygenase"/>
</dbReference>
<evidence type="ECO:0000313" key="14">
    <source>
        <dbReference type="Proteomes" id="UP000750522"/>
    </source>
</evidence>
<dbReference type="HAMAP" id="MF_03193">
    <property type="entry name" value="COQ6_monooxygenase"/>
    <property type="match status" value="1"/>
</dbReference>
<dbReference type="EMBL" id="QQZK01000023">
    <property type="protein sequence ID" value="KAF5103360.1"/>
    <property type="molecule type" value="Genomic_DNA"/>
</dbReference>
<dbReference type="EC" id="1.14.15.45" evidence="11"/>
<comment type="subunit">
    <text evidence="11">Component of a multi-subunit COQ enzyme complex, composed of at least COQ3, COQ4, COQ5, COQ6, COQ7 and COQ9.</text>
</comment>
<evidence type="ECO:0000256" key="7">
    <source>
        <dbReference type="ARBA" id="ARBA00023002"/>
    </source>
</evidence>
<comment type="function">
    <text evidence="11">FAD-dependent monooxygenase required for two non-consecutive steps during ubiquinone biosynthesis. Required for the C5-ring hydroxylation during ubiquinone biosynthesis by catalyzing the hydroxylation of 4-hydroxy-3-(all-trans-polyprenyl)benzoic acid to 3,4-dihydroxy-5-(all-trans-polyprenyl)benzoic acid. Also acts downstream of coq4, for the C1-hydroxylation during ubiquinone biosynthesis by catalyzing the hydroxylation of 2-methoxy-6-(all-trans-polyprenyl)phenol to 2-methoxy-6-(all-trans-polyprenyl)benzene-1,4-diol. The electrons required for the hydroxylation reaction are funneled indirectly to coq6 from NADPH via a ferredoxin/ferredoxin reductase system.</text>
</comment>
<evidence type="ECO:0000256" key="8">
    <source>
        <dbReference type="ARBA" id="ARBA00023033"/>
    </source>
</evidence>
<dbReference type="PRINTS" id="PR00420">
    <property type="entry name" value="RNGMNOXGNASE"/>
</dbReference>
<comment type="subcellular location">
    <subcellularLocation>
        <location evidence="11">Mitochondrion inner membrane</location>
        <topology evidence="11">Peripheral membrane protein</topology>
        <orientation evidence="11">Matrix side</orientation>
    </subcellularLocation>
</comment>
<dbReference type="PANTHER" id="PTHR43876:SF7">
    <property type="entry name" value="UBIQUINONE BIOSYNTHESIS MONOOXYGENASE COQ6, MITOCHONDRIAL"/>
    <property type="match status" value="1"/>
</dbReference>
<dbReference type="FunFam" id="3.50.50.60:FF:000021">
    <property type="entry name" value="Ubiquinone biosynthesis monooxygenase COQ6"/>
    <property type="match status" value="1"/>
</dbReference>
<comment type="catalytic activity">
    <reaction evidence="11">
        <text>a 2-methoxy-6-(all-trans-polyprenyl)phenol + 2 reduced [2Fe-2S]-[ferredoxin] + O2 + 2 H(+) = a 2-methoxy-6-(all-trans-polyprenyl)benzene-1,4-diol + 2 oxidized [2Fe-2S]-[ferredoxin] + H2O</text>
        <dbReference type="Rhea" id="RHEA:81183"/>
        <dbReference type="Rhea" id="RHEA-COMP:9551"/>
        <dbReference type="Rhea" id="RHEA-COMP:10000"/>
        <dbReference type="Rhea" id="RHEA-COMP:10001"/>
        <dbReference type="Rhea" id="RHEA-COMP:10858"/>
        <dbReference type="ChEBI" id="CHEBI:15377"/>
        <dbReference type="ChEBI" id="CHEBI:15378"/>
        <dbReference type="ChEBI" id="CHEBI:15379"/>
        <dbReference type="ChEBI" id="CHEBI:33737"/>
        <dbReference type="ChEBI" id="CHEBI:33738"/>
        <dbReference type="ChEBI" id="CHEBI:62731"/>
        <dbReference type="ChEBI" id="CHEBI:84166"/>
        <dbReference type="EC" id="1.14.15.46"/>
    </reaction>
</comment>
<dbReference type="AlphaFoldDB" id="A0A9P5G977"/>
<feature type="domain" description="FAD-binding" evidence="12">
    <location>
        <begin position="75"/>
        <end position="332"/>
    </location>
</feature>
<gene>
    <name evidence="11" type="primary">COQ6</name>
    <name evidence="13" type="ORF">DV451_001533</name>
</gene>
<dbReference type="InterPro" id="IPR002938">
    <property type="entry name" value="FAD-bd"/>
</dbReference>
<proteinExistence type="inferred from homology"/>
<dbReference type="GO" id="GO:0071949">
    <property type="term" value="F:FAD binding"/>
    <property type="evidence" value="ECO:0007669"/>
    <property type="project" value="InterPro"/>
</dbReference>
<dbReference type="Gene3D" id="3.50.50.60">
    <property type="entry name" value="FAD/NAD(P)-binding domain"/>
    <property type="match status" value="2"/>
</dbReference>
<evidence type="ECO:0000256" key="2">
    <source>
        <dbReference type="ARBA" id="ARBA00005349"/>
    </source>
</evidence>
<evidence type="ECO:0000256" key="5">
    <source>
        <dbReference type="ARBA" id="ARBA00022792"/>
    </source>
</evidence>
<dbReference type="InterPro" id="IPR036188">
    <property type="entry name" value="FAD/NAD-bd_sf"/>
</dbReference>
<dbReference type="PROSITE" id="PS01304">
    <property type="entry name" value="UBIH"/>
    <property type="match status" value="1"/>
</dbReference>
<comment type="caution">
    <text evidence="13">The sequence shown here is derived from an EMBL/GenBank/DDBJ whole genome shotgun (WGS) entry which is preliminary data.</text>
</comment>
<dbReference type="InterPro" id="IPR010971">
    <property type="entry name" value="UbiH/COQ6"/>
</dbReference>
<sequence>MHDPPMGEFLWVDFFLFSSLSRSIANSRPFPAMNRFLLKATLPKPFAGRYYLRPVAQRLARHYSSDAAPGADVYDLVIIGGGPAGLTLATALKNSPVTRNLKTILVEGSDISPIKKWEPDMEYFENRVSSLTPRSVRFLEKIGAWNHIHQERVQSYDDMRVWDGVSDARIEFAPFINEESGDTWEIAHMVENKNLQFSMLSRLAELNNALPEGVMPTEILDKSRVKAITTGEKPSTDGALDLSGWPVVELEDGRKLTTRLLVGADGANSPARSFAGIEARGWDYNRFGLVATVRLEYEDFRTVAFQRFLKTGPIAMLPMPNGFASLVWSCTPEMAKVLKGLSGDVFTVLVNAAFRLGPVDIDYIFKHMLTRPDGVTAAELQDELDWRLENTPLVDEDNNYPIYVETVQEGSRAAFPLKMKHADTYVADRVALVGDAAHTTHPLAGQGLNMGQQDVESLVGALEVAATRGLDIGSLLAIEPYWADRYFANHLKLGVVDKLHKIYSTDWKPVVQLRSFGLNLINNLDFVKRELMKQASN</sequence>
<dbReference type="GO" id="GO:0031314">
    <property type="term" value="C:extrinsic component of mitochondrial inner membrane"/>
    <property type="evidence" value="ECO:0007669"/>
    <property type="project" value="UniProtKB-UniRule"/>
</dbReference>
<evidence type="ECO:0000256" key="10">
    <source>
        <dbReference type="ARBA" id="ARBA00023136"/>
    </source>
</evidence>
<dbReference type="GO" id="GO:0016712">
    <property type="term" value="F:oxidoreductase activity, acting on paired donors, with incorporation or reduction of molecular oxygen, reduced flavin or flavoprotein as one donor, and incorporation of one atom of oxygen"/>
    <property type="evidence" value="ECO:0007669"/>
    <property type="project" value="UniProtKB-UniRule"/>
</dbReference>
<feature type="domain" description="FAD-binding" evidence="12">
    <location>
        <begin position="411"/>
        <end position="462"/>
    </location>
</feature>
<dbReference type="SUPFAM" id="SSF51905">
    <property type="entry name" value="FAD/NAD(P)-binding domain"/>
    <property type="match status" value="1"/>
</dbReference>
<reference evidence="13" key="2">
    <citation type="submission" date="2020-01" db="EMBL/GenBank/DDBJ databases">
        <authorList>
            <person name="Perkins V."/>
            <person name="Lessard M.-H."/>
            <person name="Dugat-Bony E."/>
            <person name="Frenette M."/>
            <person name="Labrie S."/>
        </authorList>
    </citation>
    <scope>NUCLEOTIDE SEQUENCE</scope>
    <source>
        <strain evidence="13">LMA-70</strain>
    </source>
</reference>
<evidence type="ECO:0000256" key="6">
    <source>
        <dbReference type="ARBA" id="ARBA00022827"/>
    </source>
</evidence>
<evidence type="ECO:0000256" key="4">
    <source>
        <dbReference type="ARBA" id="ARBA00022688"/>
    </source>
</evidence>
<dbReference type="GO" id="GO:0120538">
    <property type="term" value="F:2-methoxy-6-polyprenolphenol 4-hydroxylase activity"/>
    <property type="evidence" value="ECO:0007669"/>
    <property type="project" value="UniProtKB-EC"/>
</dbReference>
<keyword evidence="5 11" id="KW-0999">Mitochondrion inner membrane</keyword>
<dbReference type="Pfam" id="PF01494">
    <property type="entry name" value="FAD_binding_3"/>
    <property type="match status" value="2"/>
</dbReference>
<keyword evidence="10 11" id="KW-0472">Membrane</keyword>
<evidence type="ECO:0000256" key="3">
    <source>
        <dbReference type="ARBA" id="ARBA00022630"/>
    </source>
</evidence>
<name>A0A9P5G977_GEOCN</name>
<evidence type="ECO:0000256" key="11">
    <source>
        <dbReference type="HAMAP-Rule" id="MF_03193"/>
    </source>
</evidence>
<keyword evidence="3 11" id="KW-0285">Flavoprotein</keyword>
<evidence type="ECO:0000256" key="1">
    <source>
        <dbReference type="ARBA" id="ARBA00001974"/>
    </source>
</evidence>